<feature type="region of interest" description="Disordered" evidence="2">
    <location>
        <begin position="169"/>
        <end position="205"/>
    </location>
</feature>
<name>A0A5C8UU26_9MICO</name>
<keyword evidence="3" id="KW-1133">Transmembrane helix</keyword>
<proteinExistence type="predicted"/>
<protein>
    <submittedName>
        <fullName evidence="4">Sortase</fullName>
    </submittedName>
</protein>
<evidence type="ECO:0000256" key="1">
    <source>
        <dbReference type="ARBA" id="ARBA00022801"/>
    </source>
</evidence>
<gene>
    <name evidence="4" type="ORF">FVP33_05595</name>
</gene>
<evidence type="ECO:0000256" key="3">
    <source>
        <dbReference type="SAM" id="Phobius"/>
    </source>
</evidence>
<accession>A0A5C8UU26</accession>
<dbReference type="GO" id="GO:0016787">
    <property type="term" value="F:hydrolase activity"/>
    <property type="evidence" value="ECO:0007669"/>
    <property type="project" value="UniProtKB-KW"/>
</dbReference>
<feature type="region of interest" description="Disordered" evidence="2">
    <location>
        <begin position="1"/>
        <end position="156"/>
    </location>
</feature>
<dbReference type="SUPFAM" id="SSF63817">
    <property type="entry name" value="Sortase"/>
    <property type="match status" value="1"/>
</dbReference>
<dbReference type="AlphaFoldDB" id="A0A5C8UU26"/>
<comment type="caution">
    <text evidence="4">The sequence shown here is derived from an EMBL/GenBank/DDBJ whole genome shotgun (WGS) entry which is preliminary data.</text>
</comment>
<organism evidence="4 5">
    <name type="scientific">Lacisediminihabitans profunda</name>
    <dbReference type="NCBI Taxonomy" id="2594790"/>
    <lineage>
        <taxon>Bacteria</taxon>
        <taxon>Bacillati</taxon>
        <taxon>Actinomycetota</taxon>
        <taxon>Actinomycetes</taxon>
        <taxon>Micrococcales</taxon>
        <taxon>Microbacteriaceae</taxon>
        <taxon>Lacisediminihabitans</taxon>
    </lineage>
</organism>
<feature type="transmembrane region" description="Helical" evidence="3">
    <location>
        <begin position="521"/>
        <end position="542"/>
    </location>
</feature>
<keyword evidence="3" id="KW-0472">Membrane</keyword>
<feature type="transmembrane region" description="Helical" evidence="3">
    <location>
        <begin position="301"/>
        <end position="327"/>
    </location>
</feature>
<feature type="compositionally biased region" description="Basic and acidic residues" evidence="2">
    <location>
        <begin position="179"/>
        <end position="188"/>
    </location>
</feature>
<feature type="transmembrane region" description="Helical" evidence="3">
    <location>
        <begin position="548"/>
        <end position="573"/>
    </location>
</feature>
<keyword evidence="3" id="KW-0812">Transmembrane</keyword>
<keyword evidence="5" id="KW-1185">Reference proteome</keyword>
<dbReference type="Proteomes" id="UP000321379">
    <property type="component" value="Unassembled WGS sequence"/>
</dbReference>
<evidence type="ECO:0000313" key="5">
    <source>
        <dbReference type="Proteomes" id="UP000321379"/>
    </source>
</evidence>
<feature type="compositionally biased region" description="Polar residues" evidence="2">
    <location>
        <begin position="1"/>
        <end position="17"/>
    </location>
</feature>
<feature type="compositionally biased region" description="Basic and acidic residues" evidence="2">
    <location>
        <begin position="70"/>
        <end position="101"/>
    </location>
</feature>
<evidence type="ECO:0000256" key="2">
    <source>
        <dbReference type="SAM" id="MobiDB-lite"/>
    </source>
</evidence>
<feature type="compositionally biased region" description="Basic residues" evidence="2">
    <location>
        <begin position="25"/>
        <end position="34"/>
    </location>
</feature>
<feature type="compositionally biased region" description="Basic and acidic residues" evidence="2">
    <location>
        <begin position="130"/>
        <end position="147"/>
    </location>
</feature>
<feature type="compositionally biased region" description="Basic and acidic residues" evidence="2">
    <location>
        <begin position="35"/>
        <end position="56"/>
    </location>
</feature>
<dbReference type="InterPro" id="IPR023365">
    <property type="entry name" value="Sortase_dom-sf"/>
</dbReference>
<sequence length="577" mass="63500">MSHTRANVSTRRSTRPPQTLERRLLAKRAHHSSRRREQTSEDRLRGLDRGRCDRAHSLRWSGGRLRRSGSRSERPAQSHRAYPREGRPRWRRNDPDHEPYAVHRRCASRGAEPDPERRAPFPGSATSARRGPDDGHRPHVHPGRESPIRGLPGAGRSWRLQHRFGRHRRRDDFSANETGTRRAHDRGCRLGISSGGQRSVHHRSRRGRVIEFSDLDSLGHRGRRSGVRTRRVPRRRLERLVALPAEHEDGRVSLATEERTAATEAEPSKSRAKARILPVWLRRRPAAKSHRVRATPREVRWWVGVVWLALSALLLGFVGHVTLFGALQHSRSQAIGYSQLRSTLAEATTPLGQLDLNKELVAAGTPVALLQIPALGLTEVVREGTTSTQTRQGVGHRRDTVMPGQAGASVLYGRQATFGGPFGGLAKLVPGDSITVTTGQGKQSFIVFGLRRPGDRLPAALAEGKGRLTLVTADGVALAPSSLLYVDAALKGTAQETPAPVFLTKAIGPSEDVMQPDSTGALPLLFAVQWLLIAAILSRWLTRAWGRWQAWIVSIPVLLVVGASAADAAAALLPNLV</sequence>
<evidence type="ECO:0000313" key="4">
    <source>
        <dbReference type="EMBL" id="TXN31068.1"/>
    </source>
</evidence>
<reference evidence="4 5" key="1">
    <citation type="submission" date="2019-08" db="EMBL/GenBank/DDBJ databases">
        <title>Bacterial whole genome sequence for Glaciihabitans sp. CHu50b-6-2.</title>
        <authorList>
            <person name="Jin L."/>
        </authorList>
    </citation>
    <scope>NUCLEOTIDE SEQUENCE [LARGE SCALE GENOMIC DNA]</scope>
    <source>
        <strain evidence="4 5">CHu50b-6-2</strain>
    </source>
</reference>
<dbReference type="Gene3D" id="2.40.260.10">
    <property type="entry name" value="Sortase"/>
    <property type="match status" value="1"/>
</dbReference>
<dbReference type="Pfam" id="PF04203">
    <property type="entry name" value="Sortase"/>
    <property type="match status" value="1"/>
</dbReference>
<dbReference type="InterPro" id="IPR005754">
    <property type="entry name" value="Sortase"/>
</dbReference>
<keyword evidence="1" id="KW-0378">Hydrolase</keyword>
<dbReference type="EMBL" id="VRMG01000005">
    <property type="protein sequence ID" value="TXN31068.1"/>
    <property type="molecule type" value="Genomic_DNA"/>
</dbReference>